<evidence type="ECO:0000259" key="2">
    <source>
        <dbReference type="Pfam" id="PF08241"/>
    </source>
</evidence>
<dbReference type="SUPFAM" id="SSF53335">
    <property type="entry name" value="S-adenosyl-L-methionine-dependent methyltransferases"/>
    <property type="match status" value="1"/>
</dbReference>
<accession>E8UB01</accession>
<dbReference type="InterPro" id="IPR013216">
    <property type="entry name" value="Methyltransf_11"/>
</dbReference>
<evidence type="ECO:0000313" key="3">
    <source>
        <dbReference type="EMBL" id="ADV68240.1"/>
    </source>
</evidence>
<evidence type="ECO:0000256" key="1">
    <source>
        <dbReference type="ARBA" id="ARBA00022679"/>
    </source>
</evidence>
<dbReference type="Pfam" id="PF08241">
    <property type="entry name" value="Methyltransf_11"/>
    <property type="match status" value="1"/>
</dbReference>
<dbReference type="PANTHER" id="PTHR44068">
    <property type="entry name" value="ZGC:194242"/>
    <property type="match status" value="1"/>
</dbReference>
<dbReference type="OrthoDB" id="7365827at2"/>
<dbReference type="PANTHER" id="PTHR44068:SF11">
    <property type="entry name" value="GERANYL DIPHOSPHATE 2-C-METHYLTRANSFERASE"/>
    <property type="match status" value="1"/>
</dbReference>
<evidence type="ECO:0000313" key="4">
    <source>
        <dbReference type="Proteomes" id="UP000008635"/>
    </source>
</evidence>
<dbReference type="CDD" id="cd02440">
    <property type="entry name" value="AdoMet_MTases"/>
    <property type="match status" value="1"/>
</dbReference>
<dbReference type="RefSeq" id="WP_013557744.1">
    <property type="nucleotide sequence ID" value="NC_014958.1"/>
</dbReference>
<reference evidence="3 4" key="1">
    <citation type="journal article" date="2011" name="Stand. Genomic Sci.">
        <title>Complete genome sequence of Deinococcus maricopensis type strain (LB-34).</title>
        <authorList>
            <person name="Pukall R."/>
            <person name="Zeytun A."/>
            <person name="Lucas S."/>
            <person name="Lapidus A."/>
            <person name="Hammon N."/>
            <person name="Deshpande S."/>
            <person name="Nolan M."/>
            <person name="Cheng J.F."/>
            <person name="Pitluck S."/>
            <person name="Liolios K."/>
            <person name="Pagani I."/>
            <person name="Mikhailova N."/>
            <person name="Ivanova N."/>
            <person name="Mavromatis K."/>
            <person name="Pati A."/>
            <person name="Tapia R."/>
            <person name="Han C."/>
            <person name="Goodwin L."/>
            <person name="Chen A."/>
            <person name="Palaniappan K."/>
            <person name="Land M."/>
            <person name="Hauser L."/>
            <person name="Chang Y.J."/>
            <person name="Jeffries C.D."/>
            <person name="Brambilla E.M."/>
            <person name="Rohde M."/>
            <person name="Goker M."/>
            <person name="Detter J.C."/>
            <person name="Woyke T."/>
            <person name="Bristow J."/>
            <person name="Eisen J.A."/>
            <person name="Markowitz V."/>
            <person name="Hugenholtz P."/>
            <person name="Kyrpides N.C."/>
            <person name="Klenk H.P."/>
        </authorList>
    </citation>
    <scope>NUCLEOTIDE SEQUENCE [LARGE SCALE GENOMIC DNA]</scope>
    <source>
        <strain evidence="4">DSM 21211 / LMG 22137 / NRRL B-23946 / LB-34</strain>
    </source>
</reference>
<dbReference type="HOGENOM" id="CLU_081534_3_2_0"/>
<dbReference type="AlphaFoldDB" id="E8UB01"/>
<dbReference type="Proteomes" id="UP000008635">
    <property type="component" value="Chromosome"/>
</dbReference>
<proteinExistence type="predicted"/>
<keyword evidence="4" id="KW-1185">Reference proteome</keyword>
<reference evidence="4" key="2">
    <citation type="submission" date="2011-01" db="EMBL/GenBank/DDBJ databases">
        <title>The complete genome of Deinococcus maricopensis DSM 21211.</title>
        <authorList>
            <consortium name="US DOE Joint Genome Institute (JGI-PGF)"/>
            <person name="Lucas S."/>
            <person name="Copeland A."/>
            <person name="Lapidus A."/>
            <person name="Goodwin L."/>
            <person name="Pitluck S."/>
            <person name="Kyrpides N."/>
            <person name="Mavromatis K."/>
            <person name="Pagani I."/>
            <person name="Ivanova N."/>
            <person name="Ovchinnikova G."/>
            <person name="Zeytun A."/>
            <person name="Detter J.C."/>
            <person name="Han C."/>
            <person name="Land M."/>
            <person name="Hauser L."/>
            <person name="Markowitz V."/>
            <person name="Cheng J.-F."/>
            <person name="Hugenholtz P."/>
            <person name="Woyke T."/>
            <person name="Wu D."/>
            <person name="Pukall R."/>
            <person name="Gehrich-Schroeter G."/>
            <person name="Brambilla E."/>
            <person name="Klenk H.-P."/>
            <person name="Eisen J.A."/>
        </authorList>
    </citation>
    <scope>NUCLEOTIDE SEQUENCE [LARGE SCALE GENOMIC DNA]</scope>
    <source>
        <strain evidence="4">DSM 21211 / LMG 22137 / NRRL B-23946 / LB-34</strain>
    </source>
</reference>
<dbReference type="KEGG" id="dmr:Deima_2607"/>
<protein>
    <submittedName>
        <fullName evidence="3">Methyltransferase type 11</fullName>
    </submittedName>
</protein>
<dbReference type="Gene3D" id="3.40.50.150">
    <property type="entry name" value="Vaccinia Virus protein VP39"/>
    <property type="match status" value="1"/>
</dbReference>
<dbReference type="STRING" id="709986.Deima_2607"/>
<keyword evidence="1 3" id="KW-0808">Transferase</keyword>
<keyword evidence="3" id="KW-0489">Methyltransferase</keyword>
<dbReference type="InterPro" id="IPR029063">
    <property type="entry name" value="SAM-dependent_MTases_sf"/>
</dbReference>
<sequence length="193" mass="20922">MRHLNRRASSSFSHPTGLLERLTGLLMDWENRYLNALVCRQLRGGTGERVLEVGFGTGRTLARLARDSARHCVVGVDHSALMVTQARRRCRCAVLAGRVDVRQGNLAALPYPDGTFDAALSVDALDFWADRHGALSELRRVLRPGGHLLLGYHPAHALNGAPGLRLDTDEALGAARHGAGFVLTGAVHDPRVP</sequence>
<feature type="domain" description="Methyltransferase type 11" evidence="2">
    <location>
        <begin position="51"/>
        <end position="149"/>
    </location>
</feature>
<name>E8UB01_DEIML</name>
<organism evidence="3 4">
    <name type="scientific">Deinococcus maricopensis (strain DSM 21211 / LMG 22137 / NRRL B-23946 / LB-34)</name>
    <dbReference type="NCBI Taxonomy" id="709986"/>
    <lineage>
        <taxon>Bacteria</taxon>
        <taxon>Thermotogati</taxon>
        <taxon>Deinococcota</taxon>
        <taxon>Deinococci</taxon>
        <taxon>Deinococcales</taxon>
        <taxon>Deinococcaceae</taxon>
        <taxon>Deinococcus</taxon>
    </lineage>
</organism>
<dbReference type="eggNOG" id="COG2226">
    <property type="taxonomic scope" value="Bacteria"/>
</dbReference>
<dbReference type="GO" id="GO:0008757">
    <property type="term" value="F:S-adenosylmethionine-dependent methyltransferase activity"/>
    <property type="evidence" value="ECO:0007669"/>
    <property type="project" value="InterPro"/>
</dbReference>
<dbReference type="EMBL" id="CP002454">
    <property type="protein sequence ID" value="ADV68240.1"/>
    <property type="molecule type" value="Genomic_DNA"/>
</dbReference>
<gene>
    <name evidence="3" type="ordered locus">Deima_2607</name>
</gene>
<dbReference type="InterPro" id="IPR050447">
    <property type="entry name" value="Erg6_SMT_methyltransf"/>
</dbReference>
<dbReference type="GO" id="GO:0032259">
    <property type="term" value="P:methylation"/>
    <property type="evidence" value="ECO:0007669"/>
    <property type="project" value="UniProtKB-KW"/>
</dbReference>